<dbReference type="GO" id="GO:0005886">
    <property type="term" value="C:plasma membrane"/>
    <property type="evidence" value="ECO:0007669"/>
    <property type="project" value="UniProtKB-SubCell"/>
</dbReference>
<dbReference type="PRINTS" id="PR01988">
    <property type="entry name" value="EXPORTERBACE"/>
</dbReference>
<feature type="transmembrane region" description="Helical" evidence="7">
    <location>
        <begin position="374"/>
        <end position="394"/>
    </location>
</feature>
<dbReference type="PANTHER" id="PTHR43266">
    <property type="entry name" value="MACROLIDE-EFFLUX PROTEIN"/>
    <property type="match status" value="1"/>
</dbReference>
<dbReference type="SUPFAM" id="SSF103473">
    <property type="entry name" value="MFS general substrate transporter"/>
    <property type="match status" value="1"/>
</dbReference>
<dbReference type="Gene3D" id="1.20.1250.20">
    <property type="entry name" value="MFS general substrate transporter like domains"/>
    <property type="match status" value="1"/>
</dbReference>
<gene>
    <name evidence="9" type="ORF">DS745_03050</name>
</gene>
<evidence type="ECO:0000256" key="1">
    <source>
        <dbReference type="ARBA" id="ARBA00004651"/>
    </source>
</evidence>
<organism evidence="9 10">
    <name type="scientific">Anaerobacillus alkaliphilus</name>
    <dbReference type="NCBI Taxonomy" id="1548597"/>
    <lineage>
        <taxon>Bacteria</taxon>
        <taxon>Bacillati</taxon>
        <taxon>Bacillota</taxon>
        <taxon>Bacilli</taxon>
        <taxon>Bacillales</taxon>
        <taxon>Bacillaceae</taxon>
        <taxon>Anaerobacillus</taxon>
    </lineage>
</organism>
<evidence type="ECO:0000313" key="10">
    <source>
        <dbReference type="Proteomes" id="UP000290649"/>
    </source>
</evidence>
<keyword evidence="5 7" id="KW-1133">Transmembrane helix</keyword>
<feature type="transmembrane region" description="Helical" evidence="7">
    <location>
        <begin position="219"/>
        <end position="244"/>
    </location>
</feature>
<evidence type="ECO:0000259" key="8">
    <source>
        <dbReference type="PROSITE" id="PS50850"/>
    </source>
</evidence>
<dbReference type="Proteomes" id="UP000290649">
    <property type="component" value="Unassembled WGS sequence"/>
</dbReference>
<evidence type="ECO:0000256" key="7">
    <source>
        <dbReference type="SAM" id="Phobius"/>
    </source>
</evidence>
<keyword evidence="2" id="KW-0813">Transport</keyword>
<feature type="transmembrane region" description="Helical" evidence="7">
    <location>
        <begin position="76"/>
        <end position="97"/>
    </location>
</feature>
<name>A0A4Q0VXA1_9BACI</name>
<protein>
    <submittedName>
        <fullName evidence="9">MFS transporter</fullName>
    </submittedName>
</protein>
<feature type="transmembrane region" description="Helical" evidence="7">
    <location>
        <begin position="43"/>
        <end position="64"/>
    </location>
</feature>
<dbReference type="EMBL" id="QOUX01000001">
    <property type="protein sequence ID" value="RXJ04377.1"/>
    <property type="molecule type" value="Genomic_DNA"/>
</dbReference>
<keyword evidence="10" id="KW-1185">Reference proteome</keyword>
<evidence type="ECO:0000256" key="4">
    <source>
        <dbReference type="ARBA" id="ARBA00022692"/>
    </source>
</evidence>
<dbReference type="PANTHER" id="PTHR43266:SF2">
    <property type="entry name" value="MAJOR FACILITATOR SUPERFAMILY (MFS) PROFILE DOMAIN-CONTAINING PROTEIN"/>
    <property type="match status" value="1"/>
</dbReference>
<sequence>MRTSLWKNKNFVLLWGGQTVSKLGDRFLQIALMWYIYTSTGSSLALGISLICFTIPMIFIQPIAGTFADLNYKKHIIVASDFLNGLLMLVIAAFLFTGHLPLVGLYGLIALSSGITAFFTPAIQASIPLIVEEEQLPKANSLNQFSMQMSNIIGPVLAGILIGITDIWVLLVINGISYLFSAFTEFWISIPNVNLDTENKGFNKRFKEGFTYLLTNTQLLYLVFVGGVIINFFLAPLQVFITILSNDILQVGSTGFGIINTSISVGAIVGVFLIFLQVFKDKYKMVVIGLSLEGVSLLLLGTIPTFVIAIVSSIILGLGVALASTGIGTLYQTIIPKDKMGRVMGLVSTILLTVVPIGTLFGSFIINYYAVNHILIVFGIIVLLSSLSLIFLILKVSTKTQIDQLHEA</sequence>
<evidence type="ECO:0000256" key="3">
    <source>
        <dbReference type="ARBA" id="ARBA00022475"/>
    </source>
</evidence>
<dbReference type="PROSITE" id="PS50850">
    <property type="entry name" value="MFS"/>
    <property type="match status" value="1"/>
</dbReference>
<dbReference type="GO" id="GO:0022857">
    <property type="term" value="F:transmembrane transporter activity"/>
    <property type="evidence" value="ECO:0007669"/>
    <property type="project" value="InterPro"/>
</dbReference>
<comment type="caution">
    <text evidence="9">The sequence shown here is derived from an EMBL/GenBank/DDBJ whole genome shotgun (WGS) entry which is preliminary data.</text>
</comment>
<feature type="transmembrane region" description="Helical" evidence="7">
    <location>
        <begin position="256"/>
        <end position="278"/>
    </location>
</feature>
<keyword evidence="4 7" id="KW-0812">Transmembrane</keyword>
<keyword evidence="6 7" id="KW-0472">Membrane</keyword>
<feature type="transmembrane region" description="Helical" evidence="7">
    <location>
        <begin position="103"/>
        <end position="131"/>
    </location>
</feature>
<dbReference type="Pfam" id="PF05977">
    <property type="entry name" value="MFS_3"/>
    <property type="match status" value="1"/>
</dbReference>
<proteinExistence type="predicted"/>
<dbReference type="CDD" id="cd06173">
    <property type="entry name" value="MFS_MefA_like"/>
    <property type="match status" value="1"/>
</dbReference>
<evidence type="ECO:0000256" key="5">
    <source>
        <dbReference type="ARBA" id="ARBA00022989"/>
    </source>
</evidence>
<reference evidence="9 10" key="1">
    <citation type="journal article" date="2019" name="Int. J. Syst. Evol. Microbiol.">
        <title>Anaerobacillus alkaliphilus sp. nov., a novel alkaliphilic and moderately halophilic bacterium.</title>
        <authorList>
            <person name="Borsodi A.K."/>
            <person name="Aszalos J.M."/>
            <person name="Bihari P."/>
            <person name="Nagy I."/>
            <person name="Schumann P."/>
            <person name="Sproer C."/>
            <person name="Kovacs A.L."/>
            <person name="Boka K."/>
            <person name="Dobosy P."/>
            <person name="Ovari M."/>
            <person name="Szili-Kovacs T."/>
            <person name="Toth E."/>
        </authorList>
    </citation>
    <scope>NUCLEOTIDE SEQUENCE [LARGE SCALE GENOMIC DNA]</scope>
    <source>
        <strain evidence="9 10">B16-10</strain>
    </source>
</reference>
<evidence type="ECO:0000313" key="9">
    <source>
        <dbReference type="EMBL" id="RXJ04377.1"/>
    </source>
</evidence>
<dbReference type="InterPro" id="IPR010290">
    <property type="entry name" value="TM_effector"/>
</dbReference>
<evidence type="ECO:0000256" key="2">
    <source>
        <dbReference type="ARBA" id="ARBA00022448"/>
    </source>
</evidence>
<feature type="domain" description="Major facilitator superfamily (MFS) profile" evidence="8">
    <location>
        <begin position="10"/>
        <end position="397"/>
    </location>
</feature>
<accession>A0A4Q0VXA1</accession>
<evidence type="ECO:0000256" key="6">
    <source>
        <dbReference type="ARBA" id="ARBA00023136"/>
    </source>
</evidence>
<dbReference type="AlphaFoldDB" id="A0A4Q0VXA1"/>
<comment type="subcellular location">
    <subcellularLocation>
        <location evidence="1">Cell membrane</location>
        <topology evidence="1">Multi-pass membrane protein</topology>
    </subcellularLocation>
</comment>
<dbReference type="OrthoDB" id="9775268at2"/>
<dbReference type="RefSeq" id="WP_129076723.1">
    <property type="nucleotide sequence ID" value="NZ_QOUX01000001.1"/>
</dbReference>
<dbReference type="InterPro" id="IPR022324">
    <property type="entry name" value="Bacilysin_exporter_BacE_put"/>
</dbReference>
<dbReference type="InterPro" id="IPR036259">
    <property type="entry name" value="MFS_trans_sf"/>
</dbReference>
<dbReference type="InterPro" id="IPR020846">
    <property type="entry name" value="MFS_dom"/>
</dbReference>
<feature type="transmembrane region" description="Helical" evidence="7">
    <location>
        <begin position="152"/>
        <end position="180"/>
    </location>
</feature>
<keyword evidence="3" id="KW-1003">Cell membrane</keyword>
<feature type="transmembrane region" description="Helical" evidence="7">
    <location>
        <begin position="298"/>
        <end position="331"/>
    </location>
</feature>
<feature type="transmembrane region" description="Helical" evidence="7">
    <location>
        <begin position="343"/>
        <end position="368"/>
    </location>
</feature>